<dbReference type="PANTHER" id="PTHR43833:SF13">
    <property type="entry name" value="POTASSIUM CHANNEL PROTEIN 2-RELATED"/>
    <property type="match status" value="1"/>
</dbReference>
<feature type="domain" description="RCK N-terminal" evidence="3">
    <location>
        <begin position="350"/>
        <end position="462"/>
    </location>
</feature>
<reference evidence="5" key="1">
    <citation type="submission" date="2020-09" db="EMBL/GenBank/DDBJ databases">
        <title>Pelobacter alkaliphilus sp. nov., a novel anaerobic arsenate-reducing bacterium from terrestrial mud volcano.</title>
        <authorList>
            <person name="Khomyakova M.A."/>
            <person name="Merkel A.Y."/>
            <person name="Slobodkin A.I."/>
        </authorList>
    </citation>
    <scope>NUCLEOTIDE SEQUENCE</scope>
    <source>
        <strain evidence="5">M08fum</strain>
    </source>
</reference>
<dbReference type="InterPro" id="IPR013099">
    <property type="entry name" value="K_chnl_dom"/>
</dbReference>
<dbReference type="PRINTS" id="PR00169">
    <property type="entry name" value="KCHANNEL"/>
</dbReference>
<name>A0A8J6QTN8_9BACT</name>
<dbReference type="PANTHER" id="PTHR43833">
    <property type="entry name" value="POTASSIUM CHANNEL PROTEIN 2-RELATED-RELATED"/>
    <property type="match status" value="1"/>
</dbReference>
<dbReference type="PROSITE" id="PS51202">
    <property type="entry name" value="RCK_C"/>
    <property type="match status" value="2"/>
</dbReference>
<keyword evidence="2" id="KW-1133">Transmembrane helix</keyword>
<keyword evidence="2" id="KW-0472">Membrane</keyword>
<dbReference type="RefSeq" id="WP_191153731.1">
    <property type="nucleotide sequence ID" value="NZ_JACWUN010000002.1"/>
</dbReference>
<dbReference type="InterPro" id="IPR003148">
    <property type="entry name" value="RCK_N"/>
</dbReference>
<comment type="subcellular location">
    <subcellularLocation>
        <location evidence="1">Cell membrane</location>
        <topology evidence="1">Multi-pass membrane protein</topology>
    </subcellularLocation>
</comment>
<evidence type="ECO:0000256" key="2">
    <source>
        <dbReference type="SAM" id="Phobius"/>
    </source>
</evidence>
<dbReference type="InterPro" id="IPR036291">
    <property type="entry name" value="NAD(P)-bd_dom_sf"/>
</dbReference>
<sequence>MKLPVNEFAFFLRGQARKNLKLLVLYCFFLFLMVMTYAALFTVLMESLEGRHYSFFTGVYWTIITMSTLGYGDYVFSTDPGHIFSALVTLSGVVFMLILLPFGMVSLFLAPWIEQRLRYRPKTQLHTDYSDHVIIFGYDSITRALTRKLISHHTPYVIVTSDQDEAIQLEEEGLHVVFGRPTNVTFLKNIQVANARHVVANLSDPLNTNICLTIRSFCDTPIATMVDEPERTDLLRLAGANRAIPLKRILGSYLASRATTLGAMAHILDAFGKLLIAEMPVKSTPFVGQTLAEAKIRQQTGLAVIGLWERGTFTIPEAGSVLSPLALMVLAGTREQLHALEEITDEKDKTDLVMVLGHGRIGCSAARYLERRSIPFVIIDRTNNLECMDHITVIGDATSRHLLMESGIEDAKGLIVTTNDDSTNIFLTLASRRQRPHMRIVARSNQEENVDQLYAAGADFVISNASVGANILNNVLEGKETIFLTEGIDVFRAPLPSTLVGLSIAESQIRPKTGCSIVALELPESIDPIVSPPPETILVEGMGLILIGSPEEEENFGHKFRKNS</sequence>
<dbReference type="Pfam" id="PF02080">
    <property type="entry name" value="TrkA_C"/>
    <property type="match status" value="2"/>
</dbReference>
<dbReference type="GO" id="GO:0005886">
    <property type="term" value="C:plasma membrane"/>
    <property type="evidence" value="ECO:0007669"/>
    <property type="project" value="UniProtKB-SubCell"/>
</dbReference>
<keyword evidence="2" id="KW-0812">Transmembrane</keyword>
<feature type="domain" description="RCK C-terminal" evidence="4">
    <location>
        <begin position="262"/>
        <end position="346"/>
    </location>
</feature>
<dbReference type="Gene3D" id="3.40.50.720">
    <property type="entry name" value="NAD(P)-binding Rossmann-like Domain"/>
    <property type="match status" value="2"/>
</dbReference>
<dbReference type="Gene3D" id="3.30.70.1450">
    <property type="entry name" value="Regulator of K+ conductance, C-terminal domain"/>
    <property type="match status" value="2"/>
</dbReference>
<evidence type="ECO:0000256" key="1">
    <source>
        <dbReference type="ARBA" id="ARBA00004651"/>
    </source>
</evidence>
<dbReference type="GO" id="GO:0006813">
    <property type="term" value="P:potassium ion transport"/>
    <property type="evidence" value="ECO:0007669"/>
    <property type="project" value="InterPro"/>
</dbReference>
<feature type="domain" description="RCK N-terminal" evidence="3">
    <location>
        <begin position="130"/>
        <end position="245"/>
    </location>
</feature>
<dbReference type="GO" id="GO:0008324">
    <property type="term" value="F:monoatomic cation transmembrane transporter activity"/>
    <property type="evidence" value="ECO:0007669"/>
    <property type="project" value="InterPro"/>
</dbReference>
<accession>A0A8J6QTN8</accession>
<proteinExistence type="predicted"/>
<evidence type="ECO:0000259" key="4">
    <source>
        <dbReference type="PROSITE" id="PS51202"/>
    </source>
</evidence>
<dbReference type="InterPro" id="IPR036721">
    <property type="entry name" value="RCK_C_sf"/>
</dbReference>
<evidence type="ECO:0000313" key="5">
    <source>
        <dbReference type="EMBL" id="MBD1399455.1"/>
    </source>
</evidence>
<feature type="domain" description="RCK C-terminal" evidence="4">
    <location>
        <begin position="476"/>
        <end position="562"/>
    </location>
</feature>
<keyword evidence="6" id="KW-1185">Reference proteome</keyword>
<evidence type="ECO:0000259" key="3">
    <source>
        <dbReference type="PROSITE" id="PS51201"/>
    </source>
</evidence>
<dbReference type="InterPro" id="IPR006037">
    <property type="entry name" value="RCK_C"/>
</dbReference>
<dbReference type="AlphaFoldDB" id="A0A8J6QTN8"/>
<dbReference type="SUPFAM" id="SSF81324">
    <property type="entry name" value="Voltage-gated potassium channels"/>
    <property type="match status" value="1"/>
</dbReference>
<dbReference type="Gene3D" id="1.10.287.70">
    <property type="match status" value="1"/>
</dbReference>
<dbReference type="SUPFAM" id="SSF51735">
    <property type="entry name" value="NAD(P)-binding Rossmann-fold domains"/>
    <property type="match status" value="2"/>
</dbReference>
<dbReference type="SUPFAM" id="SSF116726">
    <property type="entry name" value="TrkA C-terminal domain-like"/>
    <property type="match status" value="2"/>
</dbReference>
<dbReference type="Proteomes" id="UP000632828">
    <property type="component" value="Unassembled WGS sequence"/>
</dbReference>
<comment type="caution">
    <text evidence="5">The sequence shown here is derived from an EMBL/GenBank/DDBJ whole genome shotgun (WGS) entry which is preliminary data.</text>
</comment>
<feature type="transmembrane region" description="Helical" evidence="2">
    <location>
        <begin position="20"/>
        <end position="41"/>
    </location>
</feature>
<evidence type="ECO:0000313" key="6">
    <source>
        <dbReference type="Proteomes" id="UP000632828"/>
    </source>
</evidence>
<feature type="transmembrane region" description="Helical" evidence="2">
    <location>
        <begin position="53"/>
        <end position="71"/>
    </location>
</feature>
<gene>
    <name evidence="5" type="ORF">ICT70_02090</name>
</gene>
<feature type="transmembrane region" description="Helical" evidence="2">
    <location>
        <begin position="83"/>
        <end position="110"/>
    </location>
</feature>
<dbReference type="PROSITE" id="PS51201">
    <property type="entry name" value="RCK_N"/>
    <property type="match status" value="2"/>
</dbReference>
<dbReference type="Pfam" id="PF07885">
    <property type="entry name" value="Ion_trans_2"/>
    <property type="match status" value="1"/>
</dbReference>
<dbReference type="Pfam" id="PF02254">
    <property type="entry name" value="TrkA_N"/>
    <property type="match status" value="2"/>
</dbReference>
<dbReference type="EMBL" id="JACWUN010000002">
    <property type="protein sequence ID" value="MBD1399455.1"/>
    <property type="molecule type" value="Genomic_DNA"/>
</dbReference>
<dbReference type="InterPro" id="IPR050721">
    <property type="entry name" value="Trk_Ktr_HKT_K-transport"/>
</dbReference>
<organism evidence="5 6">
    <name type="scientific">Pelovirga terrestris</name>
    <dbReference type="NCBI Taxonomy" id="2771352"/>
    <lineage>
        <taxon>Bacteria</taxon>
        <taxon>Pseudomonadati</taxon>
        <taxon>Thermodesulfobacteriota</taxon>
        <taxon>Desulfuromonadia</taxon>
        <taxon>Geobacterales</taxon>
        <taxon>Geobacteraceae</taxon>
        <taxon>Pelovirga</taxon>
    </lineage>
</organism>
<protein>
    <submittedName>
        <fullName evidence="5">NAD-binding protein</fullName>
    </submittedName>
</protein>